<dbReference type="EMBL" id="CAJNOG010000385">
    <property type="protein sequence ID" value="CAF1212963.1"/>
    <property type="molecule type" value="Genomic_DNA"/>
</dbReference>
<dbReference type="Proteomes" id="UP000663845">
    <property type="component" value="Unassembled WGS sequence"/>
</dbReference>
<sequence length="76" mass="8897">MYAEISAVFNIENAKRSDRTSTAGEHNLDRISDIESNEHSNDEMRRENDKQNFIEIKKDDEMKINSKILNEELIIV</sequence>
<comment type="caution">
    <text evidence="2">The sequence shown here is derived from an EMBL/GenBank/DDBJ whole genome shotgun (WGS) entry which is preliminary data.</text>
</comment>
<feature type="region of interest" description="Disordered" evidence="1">
    <location>
        <begin position="15"/>
        <end position="50"/>
    </location>
</feature>
<accession>A0A814X9Y9</accession>
<proteinExistence type="predicted"/>
<dbReference type="AlphaFoldDB" id="A0A814X9Y9"/>
<dbReference type="EMBL" id="CAJOAZ010000135">
    <property type="protein sequence ID" value="CAF3546816.1"/>
    <property type="molecule type" value="Genomic_DNA"/>
</dbReference>
<protein>
    <submittedName>
        <fullName evidence="2">Uncharacterized protein</fullName>
    </submittedName>
</protein>
<feature type="compositionally biased region" description="Basic and acidic residues" evidence="1">
    <location>
        <begin position="26"/>
        <end position="50"/>
    </location>
</feature>
<evidence type="ECO:0000313" key="2">
    <source>
        <dbReference type="EMBL" id="CAF1212963.1"/>
    </source>
</evidence>
<evidence type="ECO:0000313" key="3">
    <source>
        <dbReference type="EMBL" id="CAF3546816.1"/>
    </source>
</evidence>
<dbReference type="Proteomes" id="UP000663844">
    <property type="component" value="Unassembled WGS sequence"/>
</dbReference>
<organism evidence="2 4">
    <name type="scientific">Adineta steineri</name>
    <dbReference type="NCBI Taxonomy" id="433720"/>
    <lineage>
        <taxon>Eukaryota</taxon>
        <taxon>Metazoa</taxon>
        <taxon>Spiralia</taxon>
        <taxon>Gnathifera</taxon>
        <taxon>Rotifera</taxon>
        <taxon>Eurotatoria</taxon>
        <taxon>Bdelloidea</taxon>
        <taxon>Adinetida</taxon>
        <taxon>Adinetidae</taxon>
        <taxon>Adineta</taxon>
    </lineage>
</organism>
<evidence type="ECO:0000313" key="4">
    <source>
        <dbReference type="Proteomes" id="UP000663845"/>
    </source>
</evidence>
<reference evidence="2" key="1">
    <citation type="submission" date="2021-02" db="EMBL/GenBank/DDBJ databases">
        <authorList>
            <person name="Nowell W R."/>
        </authorList>
    </citation>
    <scope>NUCLEOTIDE SEQUENCE</scope>
</reference>
<name>A0A814X9Y9_9BILA</name>
<evidence type="ECO:0000256" key="1">
    <source>
        <dbReference type="SAM" id="MobiDB-lite"/>
    </source>
</evidence>
<gene>
    <name evidence="2" type="ORF">JYZ213_LOCUS27561</name>
    <name evidence="3" type="ORF">OXD698_LOCUS3722</name>
</gene>